<dbReference type="EMBL" id="FNQM01000020">
    <property type="protein sequence ID" value="SEA94296.1"/>
    <property type="molecule type" value="Genomic_DNA"/>
</dbReference>
<gene>
    <name evidence="2" type="ORF">SAMN05444370_12026</name>
</gene>
<dbReference type="PANTHER" id="PTHR35004">
    <property type="entry name" value="TRANSPOSASE RV3428C-RELATED"/>
    <property type="match status" value="1"/>
</dbReference>
<protein>
    <recommendedName>
        <fullName evidence="1">Transposase for insertion sequence element IS21-like C-terminal domain-containing protein</fullName>
    </recommendedName>
</protein>
<dbReference type="InterPro" id="IPR054353">
    <property type="entry name" value="IstA-like_C"/>
</dbReference>
<organism evidence="2 3">
    <name type="scientific">Rubrimonas cliftonensis</name>
    <dbReference type="NCBI Taxonomy" id="89524"/>
    <lineage>
        <taxon>Bacteria</taxon>
        <taxon>Pseudomonadati</taxon>
        <taxon>Pseudomonadota</taxon>
        <taxon>Alphaproteobacteria</taxon>
        <taxon>Rhodobacterales</taxon>
        <taxon>Paracoccaceae</taxon>
        <taxon>Rubrimonas</taxon>
    </lineage>
</organism>
<reference evidence="2 3" key="1">
    <citation type="submission" date="2016-10" db="EMBL/GenBank/DDBJ databases">
        <authorList>
            <person name="de Groot N.N."/>
        </authorList>
    </citation>
    <scope>NUCLEOTIDE SEQUENCE [LARGE SCALE GENOMIC DNA]</scope>
    <source>
        <strain evidence="2 3">DSM 15345</strain>
    </source>
</reference>
<dbReference type="AlphaFoldDB" id="A0A1H4FAD5"/>
<accession>A0A1H4FAD5</accession>
<name>A0A1H4FAD5_9RHOB</name>
<dbReference type="Pfam" id="PF22483">
    <property type="entry name" value="Mu-transpos_C_2"/>
    <property type="match status" value="1"/>
</dbReference>
<proteinExistence type="predicted"/>
<keyword evidence="3" id="KW-1185">Reference proteome</keyword>
<feature type="domain" description="Transposase for insertion sequence element IS21-like C-terminal" evidence="1">
    <location>
        <begin position="104"/>
        <end position="169"/>
    </location>
</feature>
<evidence type="ECO:0000313" key="2">
    <source>
        <dbReference type="EMBL" id="SEA94296.1"/>
    </source>
</evidence>
<dbReference type="PANTHER" id="PTHR35004:SF7">
    <property type="entry name" value="INTEGRASE PROTEIN"/>
    <property type="match status" value="1"/>
</dbReference>
<dbReference type="STRING" id="89524.SAMN05444370_12026"/>
<evidence type="ECO:0000313" key="3">
    <source>
        <dbReference type="Proteomes" id="UP000198703"/>
    </source>
</evidence>
<evidence type="ECO:0000259" key="1">
    <source>
        <dbReference type="Pfam" id="PF22483"/>
    </source>
</evidence>
<sequence length="308" mass="34585">MDRVGRGKERQVNARFLAMANHYVFEPTFCNPASGWEKGQVEKGVQDARPRLWRQMPAFPDLDALNAWLEERCIALWRETEHGAQPGAIADVWAAERAALMPLPPAFDGFVEMPKRVSPTCLITFERSRYSVPASFANRPVSLHIYPDRLVVVAEGQVLCEHQRIIQRSHHLPPRTFYDWRHYLAVIQRKPGALRNGAPFAELPDGFRRLQTLMLRRIGGDREMVDVLALVLHHDEEAVLTAVELALAEGVATKTHVLNILHRLVDGKAAAGPDIDTPQALALRREPKADVGRYDALRARTAGGRHAS</sequence>
<dbReference type="Proteomes" id="UP000198703">
    <property type="component" value="Unassembled WGS sequence"/>
</dbReference>